<reference evidence="2" key="1">
    <citation type="journal article" date="2010" name="Science">
        <title>Signatures of adaptation to obligate biotrophy in the Hyaloperonospora arabidopsidis genome.</title>
        <authorList>
            <person name="Baxter L."/>
            <person name="Tripathy S."/>
            <person name="Ishaque N."/>
            <person name="Boot N."/>
            <person name="Cabral A."/>
            <person name="Kemen E."/>
            <person name="Thines M."/>
            <person name="Ah-Fong A."/>
            <person name="Anderson R."/>
            <person name="Badejoko W."/>
            <person name="Bittner-Eddy P."/>
            <person name="Boore J.L."/>
            <person name="Chibucos M.C."/>
            <person name="Coates M."/>
            <person name="Dehal P."/>
            <person name="Delehaunty K."/>
            <person name="Dong S."/>
            <person name="Downton P."/>
            <person name="Dumas B."/>
            <person name="Fabro G."/>
            <person name="Fronick C."/>
            <person name="Fuerstenberg S.I."/>
            <person name="Fulton L."/>
            <person name="Gaulin E."/>
            <person name="Govers F."/>
            <person name="Hughes L."/>
            <person name="Humphray S."/>
            <person name="Jiang R.H."/>
            <person name="Judelson H."/>
            <person name="Kamoun S."/>
            <person name="Kyung K."/>
            <person name="Meijer H."/>
            <person name="Minx P."/>
            <person name="Morris P."/>
            <person name="Nelson J."/>
            <person name="Phuntumart V."/>
            <person name="Qutob D."/>
            <person name="Rehmany A."/>
            <person name="Rougon-Cardoso A."/>
            <person name="Ryden P."/>
            <person name="Torto-Alalibo T."/>
            <person name="Studholme D."/>
            <person name="Wang Y."/>
            <person name="Win J."/>
            <person name="Wood J."/>
            <person name="Clifton S.W."/>
            <person name="Rogers J."/>
            <person name="Van den Ackerveken G."/>
            <person name="Jones J.D."/>
            <person name="McDowell J.M."/>
            <person name="Beynon J."/>
            <person name="Tyler B.M."/>
        </authorList>
    </citation>
    <scope>NUCLEOTIDE SEQUENCE [LARGE SCALE GENOMIC DNA]</scope>
    <source>
        <strain evidence="2">Emoy2</strain>
    </source>
</reference>
<name>M4BK98_HYAAE</name>
<dbReference type="Proteomes" id="UP000011713">
    <property type="component" value="Unassembled WGS sequence"/>
</dbReference>
<keyword evidence="2" id="KW-1185">Reference proteome</keyword>
<organism evidence="1 2">
    <name type="scientific">Hyaloperonospora arabidopsidis (strain Emoy2)</name>
    <name type="common">Downy mildew agent</name>
    <name type="synonym">Peronospora arabidopsidis</name>
    <dbReference type="NCBI Taxonomy" id="559515"/>
    <lineage>
        <taxon>Eukaryota</taxon>
        <taxon>Sar</taxon>
        <taxon>Stramenopiles</taxon>
        <taxon>Oomycota</taxon>
        <taxon>Peronosporomycetes</taxon>
        <taxon>Peronosporales</taxon>
        <taxon>Peronosporaceae</taxon>
        <taxon>Hyaloperonospora</taxon>
    </lineage>
</organism>
<dbReference type="EnsemblProtists" id="HpaT806831">
    <property type="protein sequence ID" value="HpaP806831"/>
    <property type="gene ID" value="HpaG806831"/>
</dbReference>
<accession>M4BK98</accession>
<evidence type="ECO:0000313" key="1">
    <source>
        <dbReference type="EnsemblProtists" id="HpaP806831"/>
    </source>
</evidence>
<proteinExistence type="predicted"/>
<reference evidence="1" key="2">
    <citation type="submission" date="2015-06" db="UniProtKB">
        <authorList>
            <consortium name="EnsemblProtists"/>
        </authorList>
    </citation>
    <scope>IDENTIFICATION</scope>
    <source>
        <strain evidence="1">Emoy2</strain>
    </source>
</reference>
<dbReference type="VEuPathDB" id="FungiDB:HpaG806831"/>
<dbReference type="AlphaFoldDB" id="M4BK98"/>
<evidence type="ECO:0000313" key="2">
    <source>
        <dbReference type="Proteomes" id="UP000011713"/>
    </source>
</evidence>
<dbReference type="EMBL" id="JH598349">
    <property type="status" value="NOT_ANNOTATED_CDS"/>
    <property type="molecule type" value="Genomic_DNA"/>
</dbReference>
<dbReference type="InParanoid" id="M4BK98"/>
<protein>
    <submittedName>
        <fullName evidence="1">Uncharacterized protein</fullName>
    </submittedName>
</protein>
<dbReference type="HOGENOM" id="CLU_2594923_0_0_1"/>
<sequence>MASPRHQRSLSSPLEGIDHTFKSAETIDSKKIVAVVPSRPRSSTFGWNMNLKVSTVNKLHCDCHARSELRFTSRRKIGLK</sequence>